<comment type="caution">
    <text evidence="6">The sequence shown here is derived from an EMBL/GenBank/DDBJ whole genome shotgun (WGS) entry which is preliminary data.</text>
</comment>
<evidence type="ECO:0000256" key="3">
    <source>
        <dbReference type="ARBA" id="ARBA00023163"/>
    </source>
</evidence>
<feature type="compositionally biased region" description="Polar residues" evidence="4">
    <location>
        <begin position="13"/>
        <end position="22"/>
    </location>
</feature>
<evidence type="ECO:0000313" key="7">
    <source>
        <dbReference type="Proteomes" id="UP000274762"/>
    </source>
</evidence>
<evidence type="ECO:0000256" key="2">
    <source>
        <dbReference type="ARBA" id="ARBA00023125"/>
    </source>
</evidence>
<reference evidence="6 7" key="1">
    <citation type="submission" date="2018-10" db="EMBL/GenBank/DDBJ databases">
        <title>Sequencing the genomes of 1000 actinobacteria strains.</title>
        <authorList>
            <person name="Klenk H.-P."/>
        </authorList>
    </citation>
    <scope>NUCLEOTIDE SEQUENCE [LARGE SCALE GENOMIC DNA]</scope>
    <source>
        <strain evidence="6 7">DSM 44343</strain>
    </source>
</reference>
<evidence type="ECO:0000259" key="5">
    <source>
        <dbReference type="PROSITE" id="PS01124"/>
    </source>
</evidence>
<dbReference type="PANTHER" id="PTHR46796">
    <property type="entry name" value="HTH-TYPE TRANSCRIPTIONAL ACTIVATOR RHAS-RELATED"/>
    <property type="match status" value="1"/>
</dbReference>
<accession>A0A495K9Q7</accession>
<dbReference type="InterPro" id="IPR050204">
    <property type="entry name" value="AraC_XylS_family_regulators"/>
</dbReference>
<dbReference type="InterPro" id="IPR018062">
    <property type="entry name" value="HTH_AraC-typ_CS"/>
</dbReference>
<keyword evidence="1" id="KW-0805">Transcription regulation</keyword>
<dbReference type="PROSITE" id="PS01124">
    <property type="entry name" value="HTH_ARAC_FAMILY_2"/>
    <property type="match status" value="1"/>
</dbReference>
<keyword evidence="2" id="KW-0238">DNA-binding</keyword>
<evidence type="ECO:0000256" key="1">
    <source>
        <dbReference type="ARBA" id="ARBA00023015"/>
    </source>
</evidence>
<dbReference type="OrthoDB" id="2559672at2"/>
<evidence type="ECO:0000256" key="4">
    <source>
        <dbReference type="SAM" id="MobiDB-lite"/>
    </source>
</evidence>
<organism evidence="6 7">
    <name type="scientific">Williamsia marianensis</name>
    <dbReference type="NCBI Taxonomy" id="85044"/>
    <lineage>
        <taxon>Bacteria</taxon>
        <taxon>Bacillati</taxon>
        <taxon>Actinomycetota</taxon>
        <taxon>Actinomycetes</taxon>
        <taxon>Mycobacteriales</taxon>
        <taxon>Nocardiaceae</taxon>
        <taxon>Williamsia</taxon>
    </lineage>
</organism>
<dbReference type="RefSeq" id="WP_062795028.1">
    <property type="nucleotide sequence ID" value="NZ_CBCRXS010000007.1"/>
</dbReference>
<gene>
    <name evidence="6" type="ORF">DFJ75_4229</name>
</gene>
<proteinExistence type="predicted"/>
<feature type="domain" description="HTH araC/xylS-type" evidence="5">
    <location>
        <begin position="173"/>
        <end position="275"/>
    </location>
</feature>
<dbReference type="PROSITE" id="PS00041">
    <property type="entry name" value="HTH_ARAC_FAMILY_1"/>
    <property type="match status" value="1"/>
</dbReference>
<dbReference type="SUPFAM" id="SSF46689">
    <property type="entry name" value="Homeodomain-like"/>
    <property type="match status" value="1"/>
</dbReference>
<keyword evidence="3" id="KW-0804">Transcription</keyword>
<dbReference type="PANTHER" id="PTHR46796:SF15">
    <property type="entry name" value="BLL1074 PROTEIN"/>
    <property type="match status" value="1"/>
</dbReference>
<dbReference type="AlphaFoldDB" id="A0A495K9Q7"/>
<dbReference type="SMART" id="SM00342">
    <property type="entry name" value="HTH_ARAC"/>
    <property type="match status" value="1"/>
</dbReference>
<dbReference type="GO" id="GO:0003700">
    <property type="term" value="F:DNA-binding transcription factor activity"/>
    <property type="evidence" value="ECO:0007669"/>
    <property type="project" value="InterPro"/>
</dbReference>
<dbReference type="InterPro" id="IPR018060">
    <property type="entry name" value="HTH_AraC"/>
</dbReference>
<dbReference type="InterPro" id="IPR009057">
    <property type="entry name" value="Homeodomain-like_sf"/>
</dbReference>
<sequence>MQRPDITVRRGESSTTRWQTVTGRPGRHLRGVVDSYVEFLEHSVSPVSRREIPGPATVLIIELGSAVHAAGATETGSLRPVSAFVGCPGRGPALTWHQGAQHCVEVRLSLPGAYQLFGTMDDFGGRIVDLDSVLNISADSLVEQLVTEPDAGARFGILDQILGDAMASGPSPDPEVLYVWNRLQSTSGSVQIGELLADTGWSRSRLATRFRAQTGLTPKAAASIVRLDRAAQQLMAQPTASLSSMALSCGYFDQAHFNRDFKNFAACTPLEWQRTQRADLF</sequence>
<dbReference type="Proteomes" id="UP000274762">
    <property type="component" value="Unassembled WGS sequence"/>
</dbReference>
<feature type="region of interest" description="Disordered" evidence="4">
    <location>
        <begin position="1"/>
        <end position="23"/>
    </location>
</feature>
<evidence type="ECO:0000313" key="6">
    <source>
        <dbReference type="EMBL" id="RKR97358.1"/>
    </source>
</evidence>
<dbReference type="Pfam" id="PF12833">
    <property type="entry name" value="HTH_18"/>
    <property type="match status" value="1"/>
</dbReference>
<dbReference type="Gene3D" id="1.10.10.60">
    <property type="entry name" value="Homeodomain-like"/>
    <property type="match status" value="1"/>
</dbReference>
<dbReference type="GO" id="GO:0043565">
    <property type="term" value="F:sequence-specific DNA binding"/>
    <property type="evidence" value="ECO:0007669"/>
    <property type="project" value="InterPro"/>
</dbReference>
<feature type="compositionally biased region" description="Basic and acidic residues" evidence="4">
    <location>
        <begin position="1"/>
        <end position="12"/>
    </location>
</feature>
<name>A0A495K9Q7_WILMA</name>
<protein>
    <submittedName>
        <fullName evidence="6">AraC family transcriptional regulator</fullName>
    </submittedName>
</protein>
<dbReference type="EMBL" id="RBKV01000001">
    <property type="protein sequence ID" value="RKR97358.1"/>
    <property type="molecule type" value="Genomic_DNA"/>
</dbReference>